<dbReference type="PANTHER" id="PTHR14911:SF13">
    <property type="entry name" value="TRNA (GUANINE(6)-N2)-METHYLTRANSFERASE THUMP3"/>
    <property type="match status" value="1"/>
</dbReference>
<gene>
    <name evidence="2" type="ORF">FZC76_16740</name>
</gene>
<dbReference type="InterPro" id="IPR000241">
    <property type="entry name" value="RlmKL-like_Mtase"/>
</dbReference>
<dbReference type="Proteomes" id="UP000322524">
    <property type="component" value="Unassembled WGS sequence"/>
</dbReference>
<dbReference type="SUPFAM" id="SSF53335">
    <property type="entry name" value="S-adenosyl-L-methionine-dependent methyltransferases"/>
    <property type="match status" value="1"/>
</dbReference>
<dbReference type="PANTHER" id="PTHR14911">
    <property type="entry name" value="THUMP DOMAIN-CONTAINING"/>
    <property type="match status" value="1"/>
</dbReference>
<keyword evidence="2" id="KW-0489">Methyltransferase</keyword>
<dbReference type="CDD" id="cd02440">
    <property type="entry name" value="AdoMet_MTases"/>
    <property type="match status" value="1"/>
</dbReference>
<organism evidence="2 3">
    <name type="scientific">Sutcliffiella horikoshii</name>
    <dbReference type="NCBI Taxonomy" id="79883"/>
    <lineage>
        <taxon>Bacteria</taxon>
        <taxon>Bacillati</taxon>
        <taxon>Bacillota</taxon>
        <taxon>Bacilli</taxon>
        <taxon>Bacillales</taxon>
        <taxon>Bacillaceae</taxon>
        <taxon>Sutcliffiella</taxon>
    </lineage>
</organism>
<evidence type="ECO:0000259" key="1">
    <source>
        <dbReference type="Pfam" id="PF01170"/>
    </source>
</evidence>
<name>A0A5D4SUS9_9BACI</name>
<evidence type="ECO:0000313" key="2">
    <source>
        <dbReference type="EMBL" id="TYS67167.1"/>
    </source>
</evidence>
<dbReference type="STRING" id="79883.GCA_001636495_01372"/>
<comment type="caution">
    <text evidence="2">The sequence shown here is derived from an EMBL/GenBank/DDBJ whole genome shotgun (WGS) entry which is preliminary data.</text>
</comment>
<dbReference type="GO" id="GO:0016423">
    <property type="term" value="F:tRNA (guanine) methyltransferase activity"/>
    <property type="evidence" value="ECO:0007669"/>
    <property type="project" value="TreeGrafter"/>
</dbReference>
<accession>A0A5D4SUS9</accession>
<evidence type="ECO:0000313" key="3">
    <source>
        <dbReference type="Proteomes" id="UP000322524"/>
    </source>
</evidence>
<dbReference type="GO" id="GO:0030488">
    <property type="term" value="P:tRNA methylation"/>
    <property type="evidence" value="ECO:0007669"/>
    <property type="project" value="TreeGrafter"/>
</dbReference>
<dbReference type="Gene3D" id="3.40.50.150">
    <property type="entry name" value="Vaccinia Virus protein VP39"/>
    <property type="match status" value="1"/>
</dbReference>
<dbReference type="RefSeq" id="WP_148989309.1">
    <property type="nucleotide sequence ID" value="NZ_VTEV01000006.1"/>
</dbReference>
<feature type="domain" description="Ribosomal RNA large subunit methyltransferase K/L-like methyltransferase" evidence="1">
    <location>
        <begin position="156"/>
        <end position="262"/>
    </location>
</feature>
<dbReference type="InterPro" id="IPR029063">
    <property type="entry name" value="SAM-dependent_MTases_sf"/>
</dbReference>
<reference evidence="2 3" key="1">
    <citation type="submission" date="2019-08" db="EMBL/GenBank/DDBJ databases">
        <title>Bacillus genomes from the desert of Cuatro Cienegas, Coahuila.</title>
        <authorList>
            <person name="Olmedo-Alvarez G."/>
        </authorList>
    </citation>
    <scope>NUCLEOTIDE SEQUENCE [LARGE SCALE GENOMIC DNA]</scope>
    <source>
        <strain evidence="2 3">CH28_1T</strain>
    </source>
</reference>
<sequence>MAEQKEPTFIYTYAYSKEERSLCHLEMRSFFGKATDDNIIKSTTRIDPSRSPFIRERIEVIYEGASLQEIVDQVKEIAMGDQTFKVIFSKINDRKAPHTIEYQERRDIERAIGWVIEGEADVHQPDHIFGMAIVGTCWYFGHYLKSEAVWLLHTKKPREYSTALSTRVARAVANIAVPDPEGIKSIDPCCGIGTVLVEALSMGIDMDGRDINPLVVNGSRENIEHFGLTGKVTLGPISEVADNYDVAVIDMPYNLYTHATPEDQLSILKHARRFTKKVVVITIETMDAMVEEAGFSIVDRCQTQKGYFTREILVCE</sequence>
<dbReference type="OrthoDB" id="9791556at2"/>
<dbReference type="Pfam" id="PF01170">
    <property type="entry name" value="UPF0020"/>
    <property type="match status" value="1"/>
</dbReference>
<keyword evidence="2" id="KW-0808">Transferase</keyword>
<protein>
    <submittedName>
        <fullName evidence="2">RNA methyltransferase</fullName>
    </submittedName>
</protein>
<dbReference type="AlphaFoldDB" id="A0A5D4SUS9"/>
<dbReference type="EMBL" id="VTEV01000006">
    <property type="protein sequence ID" value="TYS67167.1"/>
    <property type="molecule type" value="Genomic_DNA"/>
</dbReference>
<proteinExistence type="predicted"/>